<dbReference type="Proteomes" id="UP000245207">
    <property type="component" value="Unassembled WGS sequence"/>
</dbReference>
<evidence type="ECO:0000313" key="2">
    <source>
        <dbReference type="Proteomes" id="UP000245207"/>
    </source>
</evidence>
<keyword evidence="2" id="KW-1185">Reference proteome</keyword>
<proteinExistence type="predicted"/>
<accession>A0A2U1PA26</accession>
<comment type="caution">
    <text evidence="1">The sequence shown here is derived from an EMBL/GenBank/DDBJ whole genome shotgun (WGS) entry which is preliminary data.</text>
</comment>
<protein>
    <recommendedName>
        <fullName evidence="3">Hybrid signal transduction histidine kinase M</fullName>
    </recommendedName>
</protein>
<name>A0A2U1PA26_ARTAN</name>
<dbReference type="EMBL" id="PKPP01001453">
    <property type="protein sequence ID" value="PWA82611.1"/>
    <property type="molecule type" value="Genomic_DNA"/>
</dbReference>
<gene>
    <name evidence="1" type="ORF">CTI12_AA174010</name>
</gene>
<organism evidence="1 2">
    <name type="scientific">Artemisia annua</name>
    <name type="common">Sweet wormwood</name>
    <dbReference type="NCBI Taxonomy" id="35608"/>
    <lineage>
        <taxon>Eukaryota</taxon>
        <taxon>Viridiplantae</taxon>
        <taxon>Streptophyta</taxon>
        <taxon>Embryophyta</taxon>
        <taxon>Tracheophyta</taxon>
        <taxon>Spermatophyta</taxon>
        <taxon>Magnoliopsida</taxon>
        <taxon>eudicotyledons</taxon>
        <taxon>Gunneridae</taxon>
        <taxon>Pentapetalae</taxon>
        <taxon>asterids</taxon>
        <taxon>campanulids</taxon>
        <taxon>Asterales</taxon>
        <taxon>Asteraceae</taxon>
        <taxon>Asteroideae</taxon>
        <taxon>Anthemideae</taxon>
        <taxon>Artemisiinae</taxon>
        <taxon>Artemisia</taxon>
    </lineage>
</organism>
<evidence type="ECO:0000313" key="1">
    <source>
        <dbReference type="EMBL" id="PWA82611.1"/>
    </source>
</evidence>
<dbReference type="PANTHER" id="PTHR47481">
    <property type="match status" value="1"/>
</dbReference>
<sequence>MAIRAQIAAKKASDNAAVQHQGVHPHPLDLDKLNYNSWSSLFKRFCKAYDVLHHLDASSSSTSAANPLYESNDSLVVMWIYSTISPKLVDMIVDDSATASSVWKRLTESIYANLTSPLLLYT</sequence>
<dbReference type="PANTHER" id="PTHR47481:SF10">
    <property type="entry name" value="COPIA-LIKE POLYPROTEIN_RETROTRANSPOSON"/>
    <property type="match status" value="1"/>
</dbReference>
<evidence type="ECO:0008006" key="3">
    <source>
        <dbReference type="Google" id="ProtNLM"/>
    </source>
</evidence>
<dbReference type="OrthoDB" id="1699318at2759"/>
<dbReference type="AlphaFoldDB" id="A0A2U1PA26"/>
<reference evidence="1 2" key="1">
    <citation type="journal article" date="2018" name="Mol. Plant">
        <title>The genome of Artemisia annua provides insight into the evolution of Asteraceae family and artemisinin biosynthesis.</title>
        <authorList>
            <person name="Shen Q."/>
            <person name="Zhang L."/>
            <person name="Liao Z."/>
            <person name="Wang S."/>
            <person name="Yan T."/>
            <person name="Shi P."/>
            <person name="Liu M."/>
            <person name="Fu X."/>
            <person name="Pan Q."/>
            <person name="Wang Y."/>
            <person name="Lv Z."/>
            <person name="Lu X."/>
            <person name="Zhang F."/>
            <person name="Jiang W."/>
            <person name="Ma Y."/>
            <person name="Chen M."/>
            <person name="Hao X."/>
            <person name="Li L."/>
            <person name="Tang Y."/>
            <person name="Lv G."/>
            <person name="Zhou Y."/>
            <person name="Sun X."/>
            <person name="Brodelius P.E."/>
            <person name="Rose J.K.C."/>
            <person name="Tang K."/>
        </authorList>
    </citation>
    <scope>NUCLEOTIDE SEQUENCE [LARGE SCALE GENOMIC DNA]</scope>
    <source>
        <strain evidence="2">cv. Huhao1</strain>
        <tissue evidence="1">Leaf</tissue>
    </source>
</reference>